<evidence type="ECO:0000313" key="3">
    <source>
        <dbReference type="Proteomes" id="UP000003160"/>
    </source>
</evidence>
<name>D1PX89_9BACT</name>
<comment type="caution">
    <text evidence="2">The sequence shown here is derived from an EMBL/GenBank/DDBJ whole genome shotgun (WGS) entry which is preliminary data.</text>
</comment>
<dbReference type="Proteomes" id="UP000003160">
    <property type="component" value="Unassembled WGS sequence"/>
</dbReference>
<organism evidence="2 3">
    <name type="scientific">Hallella bergensis DSM 17361</name>
    <dbReference type="NCBI Taxonomy" id="585502"/>
    <lineage>
        <taxon>Bacteria</taxon>
        <taxon>Pseudomonadati</taxon>
        <taxon>Bacteroidota</taxon>
        <taxon>Bacteroidia</taxon>
        <taxon>Bacteroidales</taxon>
        <taxon>Prevotellaceae</taxon>
        <taxon>Hallella</taxon>
    </lineage>
</organism>
<dbReference type="InterPro" id="IPR039561">
    <property type="entry name" value="Peptidase_M15C"/>
</dbReference>
<dbReference type="HOGENOM" id="CLU_066235_1_1_10"/>
<evidence type="ECO:0000259" key="1">
    <source>
        <dbReference type="Pfam" id="PF13539"/>
    </source>
</evidence>
<sequence length="263" mass="30668">MRKNRYLCDRFRYHEERKKMRNKIKNIAVMVMLAAMAILPRLCLAQPVQKLSKEWKSGTVVPVEMVKRTGLEQWFVQQPIPDAVFARMQGKSYPVGCTVPRSSLRYLKVLHDDGKGNIRMGEMVCNKLIADDLLSIFKELFRNRYPIESIRLIDDFDAVDERSMRANNSACFCYRTVKGSRKLSAHARGMAVDINTLYNPYYRRSANGRVTVQPSNALKYCDRSASFPYKIERGDLLHKLFVKHGFRWGGAWRTVKDYQHFEK</sequence>
<dbReference type="Gene3D" id="3.30.1380.10">
    <property type="match status" value="1"/>
</dbReference>
<dbReference type="AlphaFoldDB" id="D1PX89"/>
<protein>
    <recommendedName>
        <fullName evidence="1">Peptidase M15C domain-containing protein</fullName>
    </recommendedName>
</protein>
<proteinExistence type="predicted"/>
<dbReference type="Pfam" id="PF13539">
    <property type="entry name" value="Peptidase_M15_4"/>
    <property type="match status" value="1"/>
</dbReference>
<gene>
    <name evidence="2" type="ORF">HMPREF0645_1574</name>
</gene>
<keyword evidence="3" id="KW-1185">Reference proteome</keyword>
<reference evidence="2 3" key="1">
    <citation type="submission" date="2009-10" db="EMBL/GenBank/DDBJ databases">
        <authorList>
            <person name="Qin X."/>
            <person name="Bachman B."/>
            <person name="Battles P."/>
            <person name="Bell A."/>
            <person name="Bess C."/>
            <person name="Bickham C."/>
            <person name="Chaboub L."/>
            <person name="Chen D."/>
            <person name="Coyle M."/>
            <person name="Deiros D.R."/>
            <person name="Dinh H."/>
            <person name="Forbes L."/>
            <person name="Fowler G."/>
            <person name="Francisco L."/>
            <person name="Fu Q."/>
            <person name="Gubbala S."/>
            <person name="Hale W."/>
            <person name="Han Y."/>
            <person name="Hemphill L."/>
            <person name="Highlander S.K."/>
            <person name="Hirani K."/>
            <person name="Hogues M."/>
            <person name="Jackson L."/>
            <person name="Jakkamsetti A."/>
            <person name="Javaid M."/>
            <person name="Jiang H."/>
            <person name="Korchina V."/>
            <person name="Kovar C."/>
            <person name="Lara F."/>
            <person name="Lee S."/>
            <person name="Mata R."/>
            <person name="Mathew T."/>
            <person name="Moen C."/>
            <person name="Morales K."/>
            <person name="Munidasa M."/>
            <person name="Nazareth L."/>
            <person name="Ngo R."/>
            <person name="Nguyen L."/>
            <person name="Okwuonu G."/>
            <person name="Ongeri F."/>
            <person name="Patil S."/>
            <person name="Petrosino J."/>
            <person name="Pham C."/>
            <person name="Pham P."/>
            <person name="Pu L.-L."/>
            <person name="Puazo M."/>
            <person name="Raj R."/>
            <person name="Reid J."/>
            <person name="Rouhana J."/>
            <person name="Saada N."/>
            <person name="Shang Y."/>
            <person name="Simmons D."/>
            <person name="Thornton R."/>
            <person name="Warren J."/>
            <person name="Weissenberger G."/>
            <person name="Zhang J."/>
            <person name="Zhang L."/>
            <person name="Zhou C."/>
            <person name="Zhu D."/>
            <person name="Muzny D."/>
            <person name="Worley K."/>
            <person name="Gibbs R."/>
        </authorList>
    </citation>
    <scope>NUCLEOTIDE SEQUENCE [LARGE SCALE GENOMIC DNA]</scope>
    <source>
        <strain evidence="2 3">DSM 17361</strain>
    </source>
</reference>
<dbReference type="SUPFAM" id="SSF55166">
    <property type="entry name" value="Hedgehog/DD-peptidase"/>
    <property type="match status" value="1"/>
</dbReference>
<dbReference type="EMBL" id="ACKS01000067">
    <property type="protein sequence ID" value="EFA44049.1"/>
    <property type="molecule type" value="Genomic_DNA"/>
</dbReference>
<dbReference type="InterPro" id="IPR009045">
    <property type="entry name" value="Zn_M74/Hedgehog-like"/>
</dbReference>
<accession>D1PX89</accession>
<dbReference type="eggNOG" id="COG2843">
    <property type="taxonomic scope" value="Bacteria"/>
</dbReference>
<dbReference type="GO" id="GO:0008233">
    <property type="term" value="F:peptidase activity"/>
    <property type="evidence" value="ECO:0007669"/>
    <property type="project" value="InterPro"/>
</dbReference>
<evidence type="ECO:0000313" key="2">
    <source>
        <dbReference type="EMBL" id="EFA44049.1"/>
    </source>
</evidence>
<feature type="domain" description="Peptidase M15C" evidence="1">
    <location>
        <begin position="179"/>
        <end position="263"/>
    </location>
</feature>